<proteinExistence type="predicted"/>
<protein>
    <recommendedName>
        <fullName evidence="1">Orc1-like AAA ATPase domain-containing protein</fullName>
    </recommendedName>
</protein>
<dbReference type="Proteomes" id="UP000189940">
    <property type="component" value="Unassembled WGS sequence"/>
</dbReference>
<dbReference type="InterPro" id="IPR041664">
    <property type="entry name" value="AAA_16"/>
</dbReference>
<dbReference type="OrthoDB" id="7209686at2"/>
<reference evidence="2 3" key="1">
    <citation type="submission" date="2017-02" db="EMBL/GenBank/DDBJ databases">
        <title>Genome sequence of the nitrite-oxidizing bacterium Nitrobacter vulgaris strain Ab1.</title>
        <authorList>
            <person name="Mellbye B.L."/>
            <person name="Davis E.W."/>
            <person name="Spieck E."/>
            <person name="Chang J.H."/>
            <person name="Bottomley P.J."/>
            <person name="Sayavedra-Soto L.A."/>
        </authorList>
    </citation>
    <scope>NUCLEOTIDE SEQUENCE [LARGE SCALE GENOMIC DNA]</scope>
    <source>
        <strain evidence="2 3">Ab1</strain>
    </source>
</reference>
<sequence>MPKLNPFRPGSVISPGMFVGRTEEIQVVEQSLLQTRDGNPQHFIIEGERGIGKSSLCLWVDYLAKGDRTYDGVNRLTFVVVNIELHGAMAYDDIVDEILTELKRQISTRQPLVESCKKAWDFLSRFEISGVKYGHPIPLSNDGRRLDELTEVLVNLIEESAGAIEGVLILIDEADRPTSDAHLGQLCKLLTERLSRRRCEKVCIGLSGLPDLLQKLKESHESSLRIFNILELKPLEFSERMTVIDQGLNQANAKNVPPTTIDLQAKQLIANLSEGYPHFLQEFAHCSFATDTDNRINIEDVLQGTFSEHGALNQLGKKYFADIYIDKIGSEDYRRVLIAMADHMDDWVGRQTIINRSGVKPSIVNNALTALRDRKIILLNPRVRGEYRLPTRSFAVWIKARESQKKAEPALSQGDTQTAVNVLSSTQNAASGH</sequence>
<dbReference type="Pfam" id="PF13191">
    <property type="entry name" value="AAA_16"/>
    <property type="match status" value="1"/>
</dbReference>
<evidence type="ECO:0000313" key="3">
    <source>
        <dbReference type="Proteomes" id="UP000189940"/>
    </source>
</evidence>
<dbReference type="Gene3D" id="3.40.50.300">
    <property type="entry name" value="P-loop containing nucleotide triphosphate hydrolases"/>
    <property type="match status" value="1"/>
</dbReference>
<dbReference type="EMBL" id="MWPQ01000004">
    <property type="protein sequence ID" value="OPH84439.1"/>
    <property type="molecule type" value="Genomic_DNA"/>
</dbReference>
<dbReference type="PANTHER" id="PTHR34301">
    <property type="entry name" value="DNA-BINDING PROTEIN-RELATED"/>
    <property type="match status" value="1"/>
</dbReference>
<name>A0A1V4I2V4_NITVU</name>
<evidence type="ECO:0000259" key="1">
    <source>
        <dbReference type="Pfam" id="PF13191"/>
    </source>
</evidence>
<dbReference type="InterPro" id="IPR027417">
    <property type="entry name" value="P-loop_NTPase"/>
</dbReference>
<dbReference type="SUPFAM" id="SSF52540">
    <property type="entry name" value="P-loop containing nucleoside triphosphate hydrolases"/>
    <property type="match status" value="1"/>
</dbReference>
<comment type="caution">
    <text evidence="2">The sequence shown here is derived from an EMBL/GenBank/DDBJ whole genome shotgun (WGS) entry which is preliminary data.</text>
</comment>
<organism evidence="2 3">
    <name type="scientific">Nitrobacter vulgaris</name>
    <dbReference type="NCBI Taxonomy" id="29421"/>
    <lineage>
        <taxon>Bacteria</taxon>
        <taxon>Pseudomonadati</taxon>
        <taxon>Pseudomonadota</taxon>
        <taxon>Alphaproteobacteria</taxon>
        <taxon>Hyphomicrobiales</taxon>
        <taxon>Nitrobacteraceae</taxon>
        <taxon>Nitrobacter</taxon>
    </lineage>
</organism>
<accession>A0A1V4I2V4</accession>
<dbReference type="AlphaFoldDB" id="A0A1V4I2V4"/>
<feature type="domain" description="Orc1-like AAA ATPase" evidence="1">
    <location>
        <begin position="18"/>
        <end position="192"/>
    </location>
</feature>
<evidence type="ECO:0000313" key="2">
    <source>
        <dbReference type="EMBL" id="OPH84439.1"/>
    </source>
</evidence>
<keyword evidence="3" id="KW-1185">Reference proteome</keyword>
<dbReference type="PANTHER" id="PTHR34301:SF8">
    <property type="entry name" value="ATPASE DOMAIN-CONTAINING PROTEIN"/>
    <property type="match status" value="1"/>
</dbReference>
<gene>
    <name evidence="2" type="ORF">B2M20_01480</name>
</gene>
<dbReference type="STRING" id="29421.B2M20_01480"/>
<dbReference type="RefSeq" id="WP_079445334.1">
    <property type="nucleotide sequence ID" value="NZ_MWPQ01000004.1"/>
</dbReference>